<dbReference type="GO" id="GO:0006302">
    <property type="term" value="P:double-strand break repair"/>
    <property type="evidence" value="ECO:0007669"/>
    <property type="project" value="TreeGrafter"/>
</dbReference>
<dbReference type="GO" id="GO:0051880">
    <property type="term" value="F:G-quadruplex DNA binding"/>
    <property type="evidence" value="ECO:0007669"/>
    <property type="project" value="TreeGrafter"/>
</dbReference>
<name>A0AAD5JYM9_9FUNG</name>
<gene>
    <name evidence="1" type="ORF">BDA99DRAFT_526405</name>
</gene>
<reference evidence="1" key="2">
    <citation type="submission" date="2023-02" db="EMBL/GenBank/DDBJ databases">
        <authorList>
            <consortium name="DOE Joint Genome Institute"/>
            <person name="Mondo S.J."/>
            <person name="Chang Y."/>
            <person name="Wang Y."/>
            <person name="Ahrendt S."/>
            <person name="Andreopoulos W."/>
            <person name="Barry K."/>
            <person name="Beard J."/>
            <person name="Benny G.L."/>
            <person name="Blankenship S."/>
            <person name="Bonito G."/>
            <person name="Cuomo C."/>
            <person name="Desiro A."/>
            <person name="Gervers K.A."/>
            <person name="Hundley H."/>
            <person name="Kuo A."/>
            <person name="LaButti K."/>
            <person name="Lang B.F."/>
            <person name="Lipzen A."/>
            <person name="O'Donnell K."/>
            <person name="Pangilinan J."/>
            <person name="Reynolds N."/>
            <person name="Sandor L."/>
            <person name="Smith M.W."/>
            <person name="Tsang A."/>
            <person name="Grigoriev I.V."/>
            <person name="Stajich J.E."/>
            <person name="Spatafora J.W."/>
        </authorList>
    </citation>
    <scope>NUCLEOTIDE SEQUENCE</scope>
    <source>
        <strain evidence="1">RSA 2281</strain>
    </source>
</reference>
<evidence type="ECO:0000313" key="1">
    <source>
        <dbReference type="EMBL" id="KAI9246881.1"/>
    </source>
</evidence>
<dbReference type="EMBL" id="JAIXMP010000044">
    <property type="protein sequence ID" value="KAI9246881.1"/>
    <property type="molecule type" value="Genomic_DNA"/>
</dbReference>
<evidence type="ECO:0000313" key="2">
    <source>
        <dbReference type="Proteomes" id="UP001209540"/>
    </source>
</evidence>
<protein>
    <submittedName>
        <fullName evidence="1">Uncharacterized protein</fullName>
    </submittedName>
</protein>
<dbReference type="GO" id="GO:0070192">
    <property type="term" value="P:chromosome organization involved in meiotic cell cycle"/>
    <property type="evidence" value="ECO:0007669"/>
    <property type="project" value="TreeGrafter"/>
</dbReference>
<dbReference type="GO" id="GO:0000794">
    <property type="term" value="C:condensed nuclear chromosome"/>
    <property type="evidence" value="ECO:0007669"/>
    <property type="project" value="TreeGrafter"/>
</dbReference>
<dbReference type="GO" id="GO:0030870">
    <property type="term" value="C:Mre11 complex"/>
    <property type="evidence" value="ECO:0007669"/>
    <property type="project" value="TreeGrafter"/>
</dbReference>
<reference evidence="1" key="1">
    <citation type="journal article" date="2022" name="IScience">
        <title>Evolution of zygomycete secretomes and the origins of terrestrial fungal ecologies.</title>
        <authorList>
            <person name="Chang Y."/>
            <person name="Wang Y."/>
            <person name="Mondo S."/>
            <person name="Ahrendt S."/>
            <person name="Andreopoulos W."/>
            <person name="Barry K."/>
            <person name="Beard J."/>
            <person name="Benny G.L."/>
            <person name="Blankenship S."/>
            <person name="Bonito G."/>
            <person name="Cuomo C."/>
            <person name="Desiro A."/>
            <person name="Gervers K.A."/>
            <person name="Hundley H."/>
            <person name="Kuo A."/>
            <person name="LaButti K."/>
            <person name="Lang B.F."/>
            <person name="Lipzen A."/>
            <person name="O'Donnell K."/>
            <person name="Pangilinan J."/>
            <person name="Reynolds N."/>
            <person name="Sandor L."/>
            <person name="Smith M.E."/>
            <person name="Tsang A."/>
            <person name="Grigoriev I.V."/>
            <person name="Stajich J.E."/>
            <person name="Spatafora J.W."/>
        </authorList>
    </citation>
    <scope>NUCLEOTIDE SEQUENCE</scope>
    <source>
        <strain evidence="1">RSA 2281</strain>
    </source>
</reference>
<feature type="non-terminal residue" evidence="1">
    <location>
        <position position="55"/>
    </location>
</feature>
<organism evidence="1 2">
    <name type="scientific">Phascolomyces articulosus</name>
    <dbReference type="NCBI Taxonomy" id="60185"/>
    <lineage>
        <taxon>Eukaryota</taxon>
        <taxon>Fungi</taxon>
        <taxon>Fungi incertae sedis</taxon>
        <taxon>Mucoromycota</taxon>
        <taxon>Mucoromycotina</taxon>
        <taxon>Mucoromycetes</taxon>
        <taxon>Mucorales</taxon>
        <taxon>Lichtheimiaceae</taxon>
        <taxon>Phascolomyces</taxon>
    </lineage>
</organism>
<dbReference type="GO" id="GO:0000722">
    <property type="term" value="P:telomere maintenance via recombination"/>
    <property type="evidence" value="ECO:0007669"/>
    <property type="project" value="TreeGrafter"/>
</dbReference>
<accession>A0AAD5JYM9</accession>
<dbReference type="GO" id="GO:0007004">
    <property type="term" value="P:telomere maintenance via telomerase"/>
    <property type="evidence" value="ECO:0007669"/>
    <property type="project" value="TreeGrafter"/>
</dbReference>
<comment type="caution">
    <text evidence="1">The sequence shown here is derived from an EMBL/GenBank/DDBJ whole genome shotgun (WGS) entry which is preliminary data.</text>
</comment>
<keyword evidence="2" id="KW-1185">Reference proteome</keyword>
<sequence>MNEFALTDLEKYTKALEQAIMRYHTIKMEDLNKLIREMWIDTYRGGGKNNFDIKI</sequence>
<dbReference type="PANTHER" id="PTHR18867">
    <property type="entry name" value="RAD50"/>
    <property type="match status" value="1"/>
</dbReference>
<dbReference type="GO" id="GO:0003691">
    <property type="term" value="F:double-stranded telomeric DNA binding"/>
    <property type="evidence" value="ECO:0007669"/>
    <property type="project" value="TreeGrafter"/>
</dbReference>
<dbReference type="Proteomes" id="UP001209540">
    <property type="component" value="Unassembled WGS sequence"/>
</dbReference>
<dbReference type="AlphaFoldDB" id="A0AAD5JYM9"/>
<proteinExistence type="predicted"/>
<dbReference type="PANTHER" id="PTHR18867:SF12">
    <property type="entry name" value="DNA REPAIR PROTEIN RAD50"/>
    <property type="match status" value="1"/>
</dbReference>
<dbReference type="GO" id="GO:0043047">
    <property type="term" value="F:single-stranded telomeric DNA binding"/>
    <property type="evidence" value="ECO:0007669"/>
    <property type="project" value="TreeGrafter"/>
</dbReference>